<keyword evidence="8" id="KW-0378">Hydrolase</keyword>
<feature type="transmembrane region" description="Helical" evidence="6">
    <location>
        <begin position="58"/>
        <end position="76"/>
    </location>
</feature>
<sequence length="1003" mass="116738">MDSHRIGLKELQERYLTNIQTGLTQQVVDLKLKKMKNVLQKITKKTIFIKFVKQLKKIYHLLILFASFLSFFLYYQNMQYQMVFFLFFILAFIFKEKILIYQKIQTKLYLKNRQLLETQKKYVLIHQKQKKNKKTKNIKKIQLVQGDIIKLNQDMVSPADIRILASSDLFINKTIYTGNKQEIYCHPECMNKENPLSTTNIIFLGCKITNGKALGMVIQTGTETLIQDLAYKCSQEDYFPDSQSKKYFDIFLNQISFASLGFGLLLITINIILQRDIGIENYLLFSIGILISTLPLGIIILKTLYIVIIERKLLQSKLQLNYRESLTALGQSTCICIDMTGVITINKFIVSDLWYDDKPHIGKNSQLSDKDEKLQYNIKKDQSLQFMMECAVLCNDAYFSDNLPASVIKEVQQNNQLNLQQKKEKLYNLQKDYSQELKNKKWIDWPCVGQENEIALLKFFQPLKDIRYIRKQQPIIHDSSGQKAKIQFSQQNYYSFVICSNIQERSYFTLYTKVYLQINVFVLIFIQMKGSPQVVWNMCDKIYDRGKITKKSNKWEIKFEKIMNFYGKNSYRVLAFSKLDLSKKVSQKKNQIYRIKKQIFKQNTDIDIKELNFPLNNQIFIGLVAFENPIKQRKIKKILNEIKQKVIKTLIQQNPDALTATQIAKKSHIITMKTQLDIQKDLNIPPENAIIDAQSLVIDGDQLAKQIIQEEGLPDKQKGKILENWLKKKEIIFTRIQPSHKVYIIKALKKLNHIIASTGKECKDSPYIRFSDVGISYGIQGDEIAKDSCDLILMEDSLHALSKGVCEGKLIYENLKKSISFILAASVPQIMAFVYCFLAAIPFALTPLQVLVIDLGIVHIPALFYVYLQNEKIGFQNNLKQVNKRMIVIAYFLVGFCSCLAGFLSFFMVLKDFGLSHENLLGILEKRIYEPLDGDEFDTNSFWLGNSLLKQNFPCQKGKDYPNQLGRHLDWIFHKDFSFDFRLALAYCDVLKKKKKKKYKFVE</sequence>
<evidence type="ECO:0000256" key="6">
    <source>
        <dbReference type="SAM" id="Phobius"/>
    </source>
</evidence>
<dbReference type="OrthoDB" id="247851at2759"/>
<dbReference type="Gene3D" id="2.70.150.10">
    <property type="entry name" value="Calcium-transporting ATPase, cytoplasmic transduction domain A"/>
    <property type="match status" value="1"/>
</dbReference>
<dbReference type="PANTHER" id="PTHR43294:SF21">
    <property type="entry name" value="CATION TRANSPORTING ATPASE"/>
    <property type="match status" value="1"/>
</dbReference>
<feature type="domain" description="Cation-transporting P-type ATPase N-terminal" evidence="7">
    <location>
        <begin position="2"/>
        <end position="75"/>
    </location>
</feature>
<evidence type="ECO:0000256" key="1">
    <source>
        <dbReference type="ARBA" id="ARBA00004651"/>
    </source>
</evidence>
<dbReference type="AlphaFoldDB" id="G0QUA4"/>
<feature type="transmembrane region" description="Helical" evidence="6">
    <location>
        <begin position="82"/>
        <end position="101"/>
    </location>
</feature>
<dbReference type="GeneID" id="14907340"/>
<dbReference type="InParanoid" id="G0QUA4"/>
<dbReference type="EC" id="3.6.3.9" evidence="8"/>
<organism evidence="8 9">
    <name type="scientific">Ichthyophthirius multifiliis</name>
    <name type="common">White spot disease agent</name>
    <name type="synonym">Ich</name>
    <dbReference type="NCBI Taxonomy" id="5932"/>
    <lineage>
        <taxon>Eukaryota</taxon>
        <taxon>Sar</taxon>
        <taxon>Alveolata</taxon>
        <taxon>Ciliophora</taxon>
        <taxon>Intramacronucleata</taxon>
        <taxon>Oligohymenophorea</taxon>
        <taxon>Hymenostomatida</taxon>
        <taxon>Ophryoglenina</taxon>
        <taxon>Ichthyophthirius</taxon>
    </lineage>
</organism>
<feature type="transmembrane region" description="Helical" evidence="6">
    <location>
        <begin position="250"/>
        <end position="273"/>
    </location>
</feature>
<dbReference type="GO" id="GO:1902600">
    <property type="term" value="P:proton transmembrane transport"/>
    <property type="evidence" value="ECO:0007669"/>
    <property type="project" value="TreeGrafter"/>
</dbReference>
<dbReference type="GO" id="GO:0036376">
    <property type="term" value="P:sodium ion export across plasma membrane"/>
    <property type="evidence" value="ECO:0007669"/>
    <property type="project" value="TreeGrafter"/>
</dbReference>
<evidence type="ECO:0000313" key="9">
    <source>
        <dbReference type="Proteomes" id="UP000008983"/>
    </source>
</evidence>
<dbReference type="InterPro" id="IPR036412">
    <property type="entry name" value="HAD-like_sf"/>
</dbReference>
<dbReference type="GO" id="GO:0030007">
    <property type="term" value="P:intracellular potassium ion homeostasis"/>
    <property type="evidence" value="ECO:0007669"/>
    <property type="project" value="TreeGrafter"/>
</dbReference>
<dbReference type="eggNOG" id="KOG0203">
    <property type="taxonomic scope" value="Eukaryota"/>
</dbReference>
<dbReference type="InterPro" id="IPR008250">
    <property type="entry name" value="ATPase_P-typ_transduc_dom_A_sf"/>
</dbReference>
<dbReference type="GO" id="GO:0016787">
    <property type="term" value="F:hydrolase activity"/>
    <property type="evidence" value="ECO:0007669"/>
    <property type="project" value="UniProtKB-KW"/>
</dbReference>
<dbReference type="InterPro" id="IPR023214">
    <property type="entry name" value="HAD_sf"/>
</dbReference>
<dbReference type="Pfam" id="PF13246">
    <property type="entry name" value="Cation_ATPase"/>
    <property type="match status" value="1"/>
</dbReference>
<dbReference type="InterPro" id="IPR050510">
    <property type="entry name" value="Cation_transp_ATPase_P-type"/>
</dbReference>
<feature type="transmembrane region" description="Helical" evidence="6">
    <location>
        <begin position="285"/>
        <end position="308"/>
    </location>
</feature>
<keyword evidence="5 6" id="KW-0472">Membrane</keyword>
<dbReference type="GO" id="GO:0005886">
    <property type="term" value="C:plasma membrane"/>
    <property type="evidence" value="ECO:0007669"/>
    <property type="project" value="UniProtKB-SubCell"/>
</dbReference>
<proteinExistence type="predicted"/>
<dbReference type="Gene3D" id="3.40.50.1000">
    <property type="entry name" value="HAD superfamily/HAD-like"/>
    <property type="match status" value="1"/>
</dbReference>
<evidence type="ECO:0000256" key="3">
    <source>
        <dbReference type="ARBA" id="ARBA00022692"/>
    </source>
</evidence>
<dbReference type="PANTHER" id="PTHR43294">
    <property type="entry name" value="SODIUM/POTASSIUM-TRANSPORTING ATPASE SUBUNIT ALPHA"/>
    <property type="match status" value="1"/>
</dbReference>
<dbReference type="Proteomes" id="UP000008983">
    <property type="component" value="Unassembled WGS sequence"/>
</dbReference>
<reference evidence="8 9" key="1">
    <citation type="submission" date="2011-07" db="EMBL/GenBank/DDBJ databases">
        <authorList>
            <person name="Coyne R."/>
            <person name="Brami D."/>
            <person name="Johnson J."/>
            <person name="Hostetler J."/>
            <person name="Hannick L."/>
            <person name="Clark T."/>
            <person name="Cassidy-Hanley D."/>
            <person name="Inman J."/>
        </authorList>
    </citation>
    <scope>NUCLEOTIDE SEQUENCE [LARGE SCALE GENOMIC DNA]</scope>
    <source>
        <strain evidence="8 9">G5</strain>
    </source>
</reference>
<dbReference type="SUPFAM" id="SSF56784">
    <property type="entry name" value="HAD-like"/>
    <property type="match status" value="1"/>
</dbReference>
<keyword evidence="2" id="KW-1003">Cell membrane</keyword>
<evidence type="ECO:0000256" key="4">
    <source>
        <dbReference type="ARBA" id="ARBA00022989"/>
    </source>
</evidence>
<dbReference type="InterPro" id="IPR004014">
    <property type="entry name" value="ATPase_P-typ_cation-transptr_N"/>
</dbReference>
<dbReference type="SUPFAM" id="SSF81665">
    <property type="entry name" value="Calcium ATPase, transmembrane domain M"/>
    <property type="match status" value="1"/>
</dbReference>
<evidence type="ECO:0000313" key="8">
    <source>
        <dbReference type="EMBL" id="EGR31207.1"/>
    </source>
</evidence>
<dbReference type="RefSeq" id="XP_004034693.1">
    <property type="nucleotide sequence ID" value="XM_004034645.1"/>
</dbReference>
<dbReference type="EMBL" id="GL983906">
    <property type="protein sequence ID" value="EGR31207.1"/>
    <property type="molecule type" value="Genomic_DNA"/>
</dbReference>
<keyword evidence="9" id="KW-1185">Reference proteome</keyword>
<dbReference type="InterPro" id="IPR023298">
    <property type="entry name" value="ATPase_P-typ_TM_dom_sf"/>
</dbReference>
<dbReference type="STRING" id="857967.G0QUA4"/>
<dbReference type="OMA" id="NENTWIK"/>
<dbReference type="SMART" id="SM00831">
    <property type="entry name" value="Cation_ATPase_N"/>
    <property type="match status" value="1"/>
</dbReference>
<dbReference type="SUPFAM" id="SSF81653">
    <property type="entry name" value="Calcium ATPase, transduction domain A"/>
    <property type="match status" value="1"/>
</dbReference>
<dbReference type="InterPro" id="IPR023299">
    <property type="entry name" value="ATPase_P-typ_cyto_dom_N"/>
</dbReference>
<protein>
    <submittedName>
        <fullName evidence="8">P-type alpha subunit family protein, putative</fullName>
        <ecNumber evidence="8">3.6.3.9</ecNumber>
    </submittedName>
</protein>
<dbReference type="Pfam" id="PF00122">
    <property type="entry name" value="E1-E2_ATPase"/>
    <property type="match status" value="1"/>
</dbReference>
<dbReference type="GO" id="GO:0005391">
    <property type="term" value="F:P-type sodium:potassium-exchanging transporter activity"/>
    <property type="evidence" value="ECO:0007669"/>
    <property type="project" value="TreeGrafter"/>
</dbReference>
<feature type="transmembrane region" description="Helical" evidence="6">
    <location>
        <begin position="888"/>
        <end position="910"/>
    </location>
</feature>
<keyword evidence="4 6" id="KW-1133">Transmembrane helix</keyword>
<evidence type="ECO:0000256" key="2">
    <source>
        <dbReference type="ARBA" id="ARBA00022475"/>
    </source>
</evidence>
<evidence type="ECO:0000259" key="7">
    <source>
        <dbReference type="SMART" id="SM00831"/>
    </source>
</evidence>
<dbReference type="Gene3D" id="1.20.1110.10">
    <property type="entry name" value="Calcium-transporting ATPase, transmembrane domain"/>
    <property type="match status" value="1"/>
</dbReference>
<dbReference type="SUPFAM" id="SSF81660">
    <property type="entry name" value="Metal cation-transporting ATPase, ATP-binding domain N"/>
    <property type="match status" value="1"/>
</dbReference>
<feature type="transmembrane region" description="Helical" evidence="6">
    <location>
        <begin position="850"/>
        <end position="868"/>
    </location>
</feature>
<dbReference type="GO" id="GO:0000166">
    <property type="term" value="F:nucleotide binding"/>
    <property type="evidence" value="ECO:0007669"/>
    <property type="project" value="InterPro"/>
</dbReference>
<evidence type="ECO:0000256" key="5">
    <source>
        <dbReference type="ARBA" id="ARBA00023136"/>
    </source>
</evidence>
<dbReference type="GO" id="GO:1990573">
    <property type="term" value="P:potassium ion import across plasma membrane"/>
    <property type="evidence" value="ECO:0007669"/>
    <property type="project" value="TreeGrafter"/>
</dbReference>
<name>G0QUA4_ICHMU</name>
<gene>
    <name evidence="8" type="ORF">IMG5_115930</name>
</gene>
<dbReference type="GO" id="GO:0006883">
    <property type="term" value="P:intracellular sodium ion homeostasis"/>
    <property type="evidence" value="ECO:0007669"/>
    <property type="project" value="TreeGrafter"/>
</dbReference>
<accession>G0QUA4</accession>
<dbReference type="Gene3D" id="3.40.1110.10">
    <property type="entry name" value="Calcium-transporting ATPase, cytoplasmic domain N"/>
    <property type="match status" value="1"/>
</dbReference>
<feature type="transmembrane region" description="Helical" evidence="6">
    <location>
        <begin position="819"/>
        <end position="844"/>
    </location>
</feature>
<dbReference type="InterPro" id="IPR059000">
    <property type="entry name" value="ATPase_P-type_domA"/>
</dbReference>
<dbReference type="PRINTS" id="PR00119">
    <property type="entry name" value="CATATPASE"/>
</dbReference>
<keyword evidence="3 6" id="KW-0812">Transmembrane</keyword>
<comment type="subcellular location">
    <subcellularLocation>
        <location evidence="1">Cell membrane</location>
        <topology evidence="1">Multi-pass membrane protein</topology>
    </subcellularLocation>
</comment>
<dbReference type="Pfam" id="PF00690">
    <property type="entry name" value="Cation_ATPase_N"/>
    <property type="match status" value="1"/>
</dbReference>